<reference evidence="1" key="1">
    <citation type="submission" date="2023-01" db="EMBL/GenBank/DDBJ databases">
        <title>Genome assembly of the deep-sea coral Lophelia pertusa.</title>
        <authorList>
            <person name="Herrera S."/>
            <person name="Cordes E."/>
        </authorList>
    </citation>
    <scope>NUCLEOTIDE SEQUENCE</scope>
    <source>
        <strain evidence="1">USNM1676648</strain>
        <tissue evidence="1">Polyp</tissue>
    </source>
</reference>
<comment type="caution">
    <text evidence="1">The sequence shown here is derived from an EMBL/GenBank/DDBJ whole genome shotgun (WGS) entry which is preliminary data.</text>
</comment>
<dbReference type="AlphaFoldDB" id="A0A9X0CVE6"/>
<accession>A0A9X0CVE6</accession>
<evidence type="ECO:0000313" key="1">
    <source>
        <dbReference type="EMBL" id="KAJ7377040.1"/>
    </source>
</evidence>
<proteinExistence type="predicted"/>
<keyword evidence="2" id="KW-1185">Reference proteome</keyword>
<dbReference type="OrthoDB" id="27911at2759"/>
<organism evidence="1 2">
    <name type="scientific">Desmophyllum pertusum</name>
    <dbReference type="NCBI Taxonomy" id="174260"/>
    <lineage>
        <taxon>Eukaryota</taxon>
        <taxon>Metazoa</taxon>
        <taxon>Cnidaria</taxon>
        <taxon>Anthozoa</taxon>
        <taxon>Hexacorallia</taxon>
        <taxon>Scleractinia</taxon>
        <taxon>Caryophylliina</taxon>
        <taxon>Caryophylliidae</taxon>
        <taxon>Desmophyllum</taxon>
    </lineage>
</organism>
<sequence>MQCLSMLSRYRLASGADEKVLRIFNAPRQFMETFQGLCKVKEKRRGTAHIWSIVVLKLVKIYRFQDDKTGRSITDAL</sequence>
<gene>
    <name evidence="1" type="primary">ELP2_2</name>
    <name evidence="1" type="ORF">OS493_030998</name>
</gene>
<dbReference type="Proteomes" id="UP001163046">
    <property type="component" value="Unassembled WGS sequence"/>
</dbReference>
<protein>
    <submittedName>
        <fullName evidence="1">Elongator subunit elp2</fullName>
    </submittedName>
</protein>
<name>A0A9X0CVE6_9CNID</name>
<evidence type="ECO:0000313" key="2">
    <source>
        <dbReference type="Proteomes" id="UP001163046"/>
    </source>
</evidence>
<dbReference type="EMBL" id="MU826384">
    <property type="protein sequence ID" value="KAJ7377040.1"/>
    <property type="molecule type" value="Genomic_DNA"/>
</dbReference>